<evidence type="ECO:0000313" key="2">
    <source>
        <dbReference type="Proteomes" id="UP001145069"/>
    </source>
</evidence>
<keyword evidence="2" id="KW-1185">Reference proteome</keyword>
<dbReference type="Proteomes" id="UP001145069">
    <property type="component" value="Unassembled WGS sequence"/>
</dbReference>
<reference evidence="1" key="1">
    <citation type="submission" date="2022-06" db="EMBL/GenBank/DDBJ databases">
        <title>Aquibacillus sp. a new bacterium isolated from soil saline samples.</title>
        <authorList>
            <person name="Galisteo C."/>
            <person name="De La Haba R."/>
            <person name="Sanchez-Porro C."/>
            <person name="Ventosa A."/>
        </authorList>
    </citation>
    <scope>NUCLEOTIDE SEQUENCE</scope>
    <source>
        <strain evidence="1">3ASR75-54</strain>
    </source>
</reference>
<gene>
    <name evidence="1" type="ORF">NC799_06850</name>
</gene>
<sequence length="106" mass="12482">MAILAAKYVNETKGDAEQRYQFKVKLMKLLLQKSKYPHEYNSMYISVLIYFIDYLLQIPLELTKKLREQVIETKEGRGMVYINRDSMPISLGEFERIVKAEGREEG</sequence>
<dbReference type="EMBL" id="JAMQKC010000004">
    <property type="protein sequence ID" value="MDC3416634.1"/>
    <property type="molecule type" value="Genomic_DNA"/>
</dbReference>
<evidence type="ECO:0000313" key="1">
    <source>
        <dbReference type="EMBL" id="MDC3416634.1"/>
    </source>
</evidence>
<dbReference type="AlphaFoldDB" id="A0A9X4AEJ1"/>
<name>A0A9X4AEJ1_9BACI</name>
<organism evidence="1 2">
    <name type="scientific">Aquibacillus salsiterrae</name>
    <dbReference type="NCBI Taxonomy" id="2950439"/>
    <lineage>
        <taxon>Bacteria</taxon>
        <taxon>Bacillati</taxon>
        <taxon>Bacillota</taxon>
        <taxon>Bacilli</taxon>
        <taxon>Bacillales</taxon>
        <taxon>Bacillaceae</taxon>
        <taxon>Aquibacillus</taxon>
    </lineage>
</organism>
<proteinExistence type="predicted"/>
<protein>
    <submittedName>
        <fullName evidence="1">Uncharacterized protein</fullName>
    </submittedName>
</protein>
<dbReference type="RefSeq" id="WP_272445648.1">
    <property type="nucleotide sequence ID" value="NZ_JAMQKC010000004.1"/>
</dbReference>
<comment type="caution">
    <text evidence="1">The sequence shown here is derived from an EMBL/GenBank/DDBJ whole genome shotgun (WGS) entry which is preliminary data.</text>
</comment>
<accession>A0A9X4AEJ1</accession>